<dbReference type="FunFam" id="3.30.160.60:FF:000047">
    <property type="entry name" value="zinc finger protein OZF"/>
    <property type="match status" value="1"/>
</dbReference>
<evidence type="ECO:0000259" key="10">
    <source>
        <dbReference type="PROSITE" id="PS50157"/>
    </source>
</evidence>
<dbReference type="GO" id="GO:0008270">
    <property type="term" value="F:zinc ion binding"/>
    <property type="evidence" value="ECO:0007669"/>
    <property type="project" value="UniProtKB-KW"/>
</dbReference>
<dbReference type="AlphaFoldDB" id="A0AAU9JJT9"/>
<dbReference type="PROSITE" id="PS50157">
    <property type="entry name" value="ZINC_FINGER_C2H2_2"/>
    <property type="match status" value="2"/>
</dbReference>
<dbReference type="Gene3D" id="3.30.160.60">
    <property type="entry name" value="Classic Zinc Finger"/>
    <property type="match status" value="2"/>
</dbReference>
<protein>
    <recommendedName>
        <fullName evidence="10">C2H2-type domain-containing protein</fullName>
    </recommendedName>
</protein>
<feature type="domain" description="C2H2-type" evidence="10">
    <location>
        <begin position="83"/>
        <end position="110"/>
    </location>
</feature>
<dbReference type="PROSITE" id="PS00028">
    <property type="entry name" value="ZINC_FINGER_C2H2_1"/>
    <property type="match status" value="2"/>
</dbReference>
<evidence type="ECO:0000256" key="3">
    <source>
        <dbReference type="ARBA" id="ARBA00022723"/>
    </source>
</evidence>
<accession>A0AAU9JJT9</accession>
<comment type="similarity">
    <text evidence="2">Belongs to the krueppel C2H2-type zinc-finger protein family.</text>
</comment>
<evidence type="ECO:0000256" key="1">
    <source>
        <dbReference type="ARBA" id="ARBA00004123"/>
    </source>
</evidence>
<evidence type="ECO:0000313" key="11">
    <source>
        <dbReference type="EMBL" id="CAG9323750.1"/>
    </source>
</evidence>
<keyword evidence="5 9" id="KW-0863">Zinc-finger</keyword>
<keyword evidence="12" id="KW-1185">Reference proteome</keyword>
<dbReference type="FunFam" id="3.30.160.60:FF:000446">
    <property type="entry name" value="Zinc finger protein"/>
    <property type="match status" value="1"/>
</dbReference>
<proteinExistence type="inferred from homology"/>
<dbReference type="PANTHER" id="PTHR23235">
    <property type="entry name" value="KRUEPPEL-LIKE TRANSCRIPTION FACTOR"/>
    <property type="match status" value="1"/>
</dbReference>
<evidence type="ECO:0000256" key="8">
    <source>
        <dbReference type="ARBA" id="ARBA00023242"/>
    </source>
</evidence>
<evidence type="ECO:0000256" key="2">
    <source>
        <dbReference type="ARBA" id="ARBA00006991"/>
    </source>
</evidence>
<dbReference type="GO" id="GO:0000981">
    <property type="term" value="F:DNA-binding transcription factor activity, RNA polymerase II-specific"/>
    <property type="evidence" value="ECO:0007669"/>
    <property type="project" value="TreeGrafter"/>
</dbReference>
<dbReference type="Proteomes" id="UP001162131">
    <property type="component" value="Unassembled WGS sequence"/>
</dbReference>
<dbReference type="EMBL" id="CAJZBQ010000035">
    <property type="protein sequence ID" value="CAG9323750.1"/>
    <property type="molecule type" value="Genomic_DNA"/>
</dbReference>
<gene>
    <name evidence="11" type="ORF">BSTOLATCC_MIC34789</name>
</gene>
<keyword evidence="4" id="KW-0677">Repeat</keyword>
<dbReference type="GO" id="GO:0005634">
    <property type="term" value="C:nucleus"/>
    <property type="evidence" value="ECO:0007669"/>
    <property type="project" value="UniProtKB-SubCell"/>
</dbReference>
<comment type="subcellular location">
    <subcellularLocation>
        <location evidence="1">Nucleus</location>
    </subcellularLocation>
</comment>
<name>A0AAU9JJT9_9CILI</name>
<keyword evidence="7" id="KW-0238">DNA-binding</keyword>
<reference evidence="11" key="1">
    <citation type="submission" date="2021-09" db="EMBL/GenBank/DDBJ databases">
        <authorList>
            <consortium name="AG Swart"/>
            <person name="Singh M."/>
            <person name="Singh A."/>
            <person name="Seah K."/>
            <person name="Emmerich C."/>
        </authorList>
    </citation>
    <scope>NUCLEOTIDE SEQUENCE</scope>
    <source>
        <strain evidence="11">ATCC30299</strain>
    </source>
</reference>
<feature type="domain" description="C2H2-type" evidence="10">
    <location>
        <begin position="55"/>
        <end position="82"/>
    </location>
</feature>
<evidence type="ECO:0000256" key="9">
    <source>
        <dbReference type="PROSITE-ProRule" id="PRU00042"/>
    </source>
</evidence>
<dbReference type="Pfam" id="PF00096">
    <property type="entry name" value="zf-C2H2"/>
    <property type="match status" value="2"/>
</dbReference>
<keyword evidence="6" id="KW-0862">Zinc</keyword>
<comment type="caution">
    <text evidence="11">The sequence shown here is derived from an EMBL/GenBank/DDBJ whole genome shotgun (WGS) entry which is preliminary data.</text>
</comment>
<keyword evidence="3" id="KW-0479">Metal-binding</keyword>
<evidence type="ECO:0000256" key="5">
    <source>
        <dbReference type="ARBA" id="ARBA00022771"/>
    </source>
</evidence>
<evidence type="ECO:0000256" key="6">
    <source>
        <dbReference type="ARBA" id="ARBA00022833"/>
    </source>
</evidence>
<sequence length="176" mass="20609">MIYSFYYNQTMDISKECLESTTLYCCYYLNCYNSYSTKFNLKHHIETKHLKVKKFKCETCKKILSTKQNLREHMKIHDGIKPFSCNHCGKSYRQASQAIIHQRIHSKDGMNNIAVNAIDTAPLQPARLVINAPEINWEEFNVNQPQLPALRSNFDQDVSLPSFESVLKKAKKWYSF</sequence>
<evidence type="ECO:0000256" key="7">
    <source>
        <dbReference type="ARBA" id="ARBA00023125"/>
    </source>
</evidence>
<organism evidence="11 12">
    <name type="scientific">Blepharisma stoltei</name>
    <dbReference type="NCBI Taxonomy" id="1481888"/>
    <lineage>
        <taxon>Eukaryota</taxon>
        <taxon>Sar</taxon>
        <taxon>Alveolata</taxon>
        <taxon>Ciliophora</taxon>
        <taxon>Postciliodesmatophora</taxon>
        <taxon>Heterotrichea</taxon>
        <taxon>Heterotrichida</taxon>
        <taxon>Blepharismidae</taxon>
        <taxon>Blepharisma</taxon>
    </lineage>
</organism>
<dbReference type="SMART" id="SM00355">
    <property type="entry name" value="ZnF_C2H2"/>
    <property type="match status" value="3"/>
</dbReference>
<dbReference type="GO" id="GO:0000978">
    <property type="term" value="F:RNA polymerase II cis-regulatory region sequence-specific DNA binding"/>
    <property type="evidence" value="ECO:0007669"/>
    <property type="project" value="TreeGrafter"/>
</dbReference>
<evidence type="ECO:0000313" key="12">
    <source>
        <dbReference type="Proteomes" id="UP001162131"/>
    </source>
</evidence>
<evidence type="ECO:0000256" key="4">
    <source>
        <dbReference type="ARBA" id="ARBA00022737"/>
    </source>
</evidence>
<dbReference type="InterPro" id="IPR036236">
    <property type="entry name" value="Znf_C2H2_sf"/>
</dbReference>
<keyword evidence="8" id="KW-0539">Nucleus</keyword>
<dbReference type="PANTHER" id="PTHR23235:SF142">
    <property type="entry name" value="ZINC FINGER PROTEIN 384"/>
    <property type="match status" value="1"/>
</dbReference>
<dbReference type="SUPFAM" id="SSF57667">
    <property type="entry name" value="beta-beta-alpha zinc fingers"/>
    <property type="match status" value="1"/>
</dbReference>
<dbReference type="InterPro" id="IPR013087">
    <property type="entry name" value="Znf_C2H2_type"/>
</dbReference>